<name>A0A0W4ZVR5_PNEJ7</name>
<comment type="similarity">
    <text evidence="1">Belongs to the BLOC1S2 family.</text>
</comment>
<sequence>MFEPFLKLEDVVLKTIESLKNFFITRISYINNTLCFLKKVNQITIKSYNSLENSVENFSSNKENISDIYKNIDDFLKKVKIIKDQVNTLEYISKELNKYSKELEFKCEQLLK</sequence>
<dbReference type="EMBL" id="LFWA01000002">
    <property type="protein sequence ID" value="KTW32452.1"/>
    <property type="molecule type" value="Genomic_DNA"/>
</dbReference>
<dbReference type="AlphaFoldDB" id="A0A0W4ZVR5"/>
<keyword evidence="3" id="KW-1185">Reference proteome</keyword>
<dbReference type="GeneID" id="28939063"/>
<evidence type="ECO:0000313" key="3">
    <source>
        <dbReference type="Proteomes" id="UP000053447"/>
    </source>
</evidence>
<dbReference type="VEuPathDB" id="FungiDB:T551_00542"/>
<organism evidence="2 3">
    <name type="scientific">Pneumocystis jirovecii (strain RU7)</name>
    <name type="common">Human pneumocystis pneumonia agent</name>
    <dbReference type="NCBI Taxonomy" id="1408657"/>
    <lineage>
        <taxon>Eukaryota</taxon>
        <taxon>Fungi</taxon>
        <taxon>Dikarya</taxon>
        <taxon>Ascomycota</taxon>
        <taxon>Taphrinomycotina</taxon>
        <taxon>Pneumocystomycetes</taxon>
        <taxon>Pneumocystaceae</taxon>
        <taxon>Pneumocystis</taxon>
    </lineage>
</organism>
<reference evidence="3" key="1">
    <citation type="journal article" date="2016" name="Nat. Commun.">
        <title>Genome analysis of three Pneumocystis species reveals adaptation mechanisms to life exclusively in mammalian hosts.</title>
        <authorList>
            <person name="Ma L."/>
            <person name="Chen Z."/>
            <person name="Huang D.W."/>
            <person name="Kutty G."/>
            <person name="Ishihara M."/>
            <person name="Wang H."/>
            <person name="Abouelleil A."/>
            <person name="Bishop L."/>
            <person name="Davey E."/>
            <person name="Deng R."/>
            <person name="Deng X."/>
            <person name="Fan L."/>
            <person name="Fantoni G."/>
            <person name="Fitzgerald M."/>
            <person name="Gogineni E."/>
            <person name="Goldberg J.M."/>
            <person name="Handley G."/>
            <person name="Hu X."/>
            <person name="Huber C."/>
            <person name="Jiao X."/>
            <person name="Jones K."/>
            <person name="Levin J.Z."/>
            <person name="Liu Y."/>
            <person name="Macdonald P."/>
            <person name="Melnikov A."/>
            <person name="Raley C."/>
            <person name="Sassi M."/>
            <person name="Sherman B.T."/>
            <person name="Song X."/>
            <person name="Sykes S."/>
            <person name="Tran B."/>
            <person name="Walsh L."/>
            <person name="Xia Y."/>
            <person name="Yang J."/>
            <person name="Young S."/>
            <person name="Zeng Q."/>
            <person name="Zheng X."/>
            <person name="Stephens R."/>
            <person name="Nusbaum C."/>
            <person name="Birren B.W."/>
            <person name="Azadi P."/>
            <person name="Lempicki R.A."/>
            <person name="Cuomo C.A."/>
            <person name="Kovacs J.A."/>
        </authorList>
    </citation>
    <scope>NUCLEOTIDE SEQUENCE [LARGE SCALE GENOMIC DNA]</scope>
    <source>
        <strain evidence="3">RU7</strain>
    </source>
</reference>
<dbReference type="Pfam" id="PF10046">
    <property type="entry name" value="BLOC1_2"/>
    <property type="match status" value="1"/>
</dbReference>
<dbReference type="Proteomes" id="UP000053447">
    <property type="component" value="Unassembled WGS sequence"/>
</dbReference>
<dbReference type="InterPro" id="IPR019269">
    <property type="entry name" value="BLOC1_su2"/>
</dbReference>
<gene>
    <name evidence="2" type="ORF">T551_00542</name>
</gene>
<accession>A0A0W4ZVR5</accession>
<dbReference type="RefSeq" id="XP_018231144.1">
    <property type="nucleotide sequence ID" value="XM_018372808.1"/>
</dbReference>
<evidence type="ECO:0000313" key="2">
    <source>
        <dbReference type="EMBL" id="KTW32452.1"/>
    </source>
</evidence>
<comment type="caution">
    <text evidence="2">The sequence shown here is derived from an EMBL/GenBank/DDBJ whole genome shotgun (WGS) entry which is preliminary data.</text>
</comment>
<protein>
    <submittedName>
        <fullName evidence="2">Uncharacterized protein</fullName>
    </submittedName>
</protein>
<proteinExistence type="inferred from homology"/>
<evidence type="ECO:0000256" key="1">
    <source>
        <dbReference type="ARBA" id="ARBA00008468"/>
    </source>
</evidence>
<dbReference type="OrthoDB" id="5396146at2759"/>